<comment type="caution">
    <text evidence="4">The sequence shown here is derived from an EMBL/GenBank/DDBJ whole genome shotgun (WGS) entry which is preliminary data.</text>
</comment>
<sequence length="273" mass="30039">MDLVAGVRKEGSRGGRNEFKWSDVKDSAHRENYLGHSVMAPVGRWQQNRDLQWYAKGDGEDEEERLRKEREELQRVKDAEEEAMAVALGLPVPPKASENANMVPLGGDGSKNTQLKDEEMPDAGAREKEHHTDMIAAGAHDEKGDTIAVKTTVVKRIADTDDTTMTENATIAAIDTDPGHDLAVEITTDAGQRPALEVDLVAKMKNTRDVDVRSVATLQLSAGVIPNAEGTVTIVIADIELRQGIQIDYISLALEDLFHMAIMNRLSQRSLYI</sequence>
<keyword evidence="1" id="KW-0175">Coiled coil</keyword>
<feature type="region of interest" description="Disordered" evidence="2">
    <location>
        <begin position="92"/>
        <end position="116"/>
    </location>
</feature>
<dbReference type="EMBL" id="JAQJZL010000016">
    <property type="protein sequence ID" value="KAJ6023446.1"/>
    <property type="molecule type" value="Genomic_DNA"/>
</dbReference>
<name>A0AAD6I0L5_PENCN</name>
<dbReference type="PANTHER" id="PTHR14580:SF0">
    <property type="entry name" value="MULTIPLE MYELOMA TUMOR-ASSOCIATED PROTEIN 2"/>
    <property type="match status" value="1"/>
</dbReference>
<organism evidence="4 5">
    <name type="scientific">Penicillium canescens</name>
    <dbReference type="NCBI Taxonomy" id="5083"/>
    <lineage>
        <taxon>Eukaryota</taxon>
        <taxon>Fungi</taxon>
        <taxon>Dikarya</taxon>
        <taxon>Ascomycota</taxon>
        <taxon>Pezizomycotina</taxon>
        <taxon>Eurotiomycetes</taxon>
        <taxon>Eurotiomycetidae</taxon>
        <taxon>Eurotiales</taxon>
        <taxon>Aspergillaceae</taxon>
        <taxon>Penicillium</taxon>
    </lineage>
</organism>
<feature type="coiled-coil region" evidence="1">
    <location>
        <begin position="56"/>
        <end position="86"/>
    </location>
</feature>
<dbReference type="InterPro" id="IPR019315">
    <property type="entry name" value="MMTA2_N"/>
</dbReference>
<evidence type="ECO:0000259" key="3">
    <source>
        <dbReference type="Pfam" id="PF10159"/>
    </source>
</evidence>
<dbReference type="InterPro" id="IPR039207">
    <property type="entry name" value="MMTAG2-like"/>
</dbReference>
<evidence type="ECO:0000256" key="1">
    <source>
        <dbReference type="SAM" id="Coils"/>
    </source>
</evidence>
<feature type="domain" description="Multiple myeloma tumor-associated protein 2-like N-terminal" evidence="3">
    <location>
        <begin position="11"/>
        <end position="89"/>
    </location>
</feature>
<gene>
    <name evidence="4" type="ORF">N7460_013841</name>
</gene>
<reference evidence="4" key="2">
    <citation type="submission" date="2023-01" db="EMBL/GenBank/DDBJ databases">
        <authorList>
            <person name="Petersen C."/>
        </authorList>
    </citation>
    <scope>NUCLEOTIDE SEQUENCE</scope>
    <source>
        <strain evidence="4">IBT 15450</strain>
    </source>
</reference>
<keyword evidence="5" id="KW-1185">Reference proteome</keyword>
<protein>
    <recommendedName>
        <fullName evidence="3">Multiple myeloma tumor-associated protein 2-like N-terminal domain-containing protein</fullName>
    </recommendedName>
</protein>
<proteinExistence type="predicted"/>
<dbReference type="PANTHER" id="PTHR14580">
    <property type="entry name" value="MULTIPLE MYELOMA TUMOR-ASSOCIATED PROTEIN 2 FAMILY MEMBER"/>
    <property type="match status" value="1"/>
</dbReference>
<evidence type="ECO:0000313" key="4">
    <source>
        <dbReference type="EMBL" id="KAJ6023446.1"/>
    </source>
</evidence>
<dbReference type="Pfam" id="PF10159">
    <property type="entry name" value="MMtag"/>
    <property type="match status" value="1"/>
</dbReference>
<evidence type="ECO:0000313" key="5">
    <source>
        <dbReference type="Proteomes" id="UP001219568"/>
    </source>
</evidence>
<dbReference type="AlphaFoldDB" id="A0AAD6I0L5"/>
<evidence type="ECO:0000256" key="2">
    <source>
        <dbReference type="SAM" id="MobiDB-lite"/>
    </source>
</evidence>
<accession>A0AAD6I0L5</accession>
<dbReference type="Proteomes" id="UP001219568">
    <property type="component" value="Unassembled WGS sequence"/>
</dbReference>
<reference evidence="4" key="1">
    <citation type="journal article" date="2023" name="IMA Fungus">
        <title>Comparative genomic study of the Penicillium genus elucidates a diverse pangenome and 15 lateral gene transfer events.</title>
        <authorList>
            <person name="Petersen C."/>
            <person name="Sorensen T."/>
            <person name="Nielsen M.R."/>
            <person name="Sondergaard T.E."/>
            <person name="Sorensen J.L."/>
            <person name="Fitzpatrick D.A."/>
            <person name="Frisvad J.C."/>
            <person name="Nielsen K.L."/>
        </authorList>
    </citation>
    <scope>NUCLEOTIDE SEQUENCE</scope>
    <source>
        <strain evidence="4">IBT 15450</strain>
    </source>
</reference>